<dbReference type="EMBL" id="WEKX01012669">
    <property type="protein sequence ID" value="NWI90202.1"/>
    <property type="molecule type" value="Genomic_DNA"/>
</dbReference>
<feature type="region of interest" description="Disordered" evidence="2">
    <location>
        <begin position="37"/>
        <end position="69"/>
    </location>
</feature>
<feature type="region of interest" description="Disordered" evidence="2">
    <location>
        <begin position="856"/>
        <end position="879"/>
    </location>
</feature>
<feature type="region of interest" description="Disordered" evidence="2">
    <location>
        <begin position="441"/>
        <end position="468"/>
    </location>
</feature>
<dbReference type="InterPro" id="IPR032446">
    <property type="entry name" value="SCAPER_N"/>
</dbReference>
<evidence type="ECO:0000256" key="1">
    <source>
        <dbReference type="SAM" id="Coils"/>
    </source>
</evidence>
<protein>
    <submittedName>
        <fullName evidence="4">SCAPE protein</fullName>
    </submittedName>
</protein>
<dbReference type="PANTHER" id="PTHR31434:SF2">
    <property type="entry name" value="S PHASE CYCLIN A-ASSOCIATED PROTEIN IN THE ENDOPLASMIC RETICULUM"/>
    <property type="match status" value="1"/>
</dbReference>
<dbReference type="SMART" id="SM00451">
    <property type="entry name" value="ZnF_U1"/>
    <property type="match status" value="1"/>
</dbReference>
<dbReference type="AlphaFoldDB" id="A0A851FBF2"/>
<dbReference type="GO" id="GO:0003676">
    <property type="term" value="F:nucleic acid binding"/>
    <property type="evidence" value="ECO:0007669"/>
    <property type="project" value="InterPro"/>
</dbReference>
<feature type="compositionally biased region" description="Basic residues" evidence="2">
    <location>
        <begin position="864"/>
        <end position="879"/>
    </location>
</feature>
<accession>A0A851FBF2</accession>
<name>A0A851FBF2_PITSO</name>
<gene>
    <name evidence="4" type="primary">Scaper</name>
    <name evidence="4" type="ORF">PITSOR_R06498</name>
</gene>
<comment type="caution">
    <text evidence="4">The sequence shown here is derived from an EMBL/GenBank/DDBJ whole genome shotgun (WGS) entry which is preliminary data.</text>
</comment>
<dbReference type="GO" id="GO:0008270">
    <property type="term" value="F:zinc ion binding"/>
    <property type="evidence" value="ECO:0007669"/>
    <property type="project" value="InterPro"/>
</dbReference>
<feature type="compositionally biased region" description="Polar residues" evidence="2">
    <location>
        <begin position="45"/>
        <end position="68"/>
    </location>
</feature>
<evidence type="ECO:0000256" key="2">
    <source>
        <dbReference type="SAM" id="MobiDB-lite"/>
    </source>
</evidence>
<feature type="coiled-coil region" evidence="1">
    <location>
        <begin position="628"/>
        <end position="738"/>
    </location>
</feature>
<feature type="compositionally biased region" description="Polar residues" evidence="2">
    <location>
        <begin position="343"/>
        <end position="358"/>
    </location>
</feature>
<feature type="domain" description="U1-type" evidence="3">
    <location>
        <begin position="786"/>
        <end position="820"/>
    </location>
</feature>
<dbReference type="FunFam" id="3.30.160.60:FF:000680">
    <property type="entry name" value="S phase cyclin A-associated protein in the endoplasmic reticulum"/>
    <property type="match status" value="1"/>
</dbReference>
<feature type="compositionally biased region" description="Basic and acidic residues" evidence="2">
    <location>
        <begin position="536"/>
        <end position="549"/>
    </location>
</feature>
<evidence type="ECO:0000313" key="5">
    <source>
        <dbReference type="Proteomes" id="UP000633448"/>
    </source>
</evidence>
<reference evidence="4" key="1">
    <citation type="submission" date="2019-10" db="EMBL/GenBank/DDBJ databases">
        <title>Bird 10,000 Genomes (B10K) Project - Family phase.</title>
        <authorList>
            <person name="Zhang G."/>
        </authorList>
    </citation>
    <scope>NUCLEOTIDE SEQUENCE</scope>
    <source>
        <strain evidence="4">B10K-DU-002-53</strain>
        <tissue evidence="4">Muscle</tissue>
    </source>
</reference>
<dbReference type="OrthoDB" id="71500at2759"/>
<feature type="compositionally biased region" description="Polar residues" evidence="2">
    <location>
        <begin position="384"/>
        <end position="394"/>
    </location>
</feature>
<dbReference type="Pfam" id="PF12874">
    <property type="entry name" value="zf-met"/>
    <property type="match status" value="1"/>
</dbReference>
<evidence type="ECO:0000313" key="4">
    <source>
        <dbReference type="EMBL" id="NWI90202.1"/>
    </source>
</evidence>
<feature type="non-terminal residue" evidence="4">
    <location>
        <position position="879"/>
    </location>
</feature>
<feature type="compositionally biased region" description="Acidic residues" evidence="2">
    <location>
        <begin position="452"/>
        <end position="467"/>
    </location>
</feature>
<feature type="non-terminal residue" evidence="4">
    <location>
        <position position="1"/>
    </location>
</feature>
<sequence>FQASFQRSNSHDKVRRIVAEEGRTARNLIAWSVPLESKEDDGKSKWQSGGKTKRASQGTHKTAKQNSALDCKLAASGDKTFDKSPTKTRQPRKVDLRARYWAFLFDNLRRAVDEIYVTCESDQSVVECKEVLMMLDNYVRDFKALIDWIQLQEKLEKADAQSRPTSLAWEVKKMSPGRHVIPSPSTDRISVTSNARRSLNFGNPAVTISATRLAPSGVSWADKVKANHGSKAANAELAPAQACLAPPAQKSLRKNGKTDRRDAEGWETVQRGRPVRSRSTALAPKPPVAAESLKSRGDSDKENVISPPAENKQESSGPGRGASKSTELGQKDPLPQPEGPLTDRTQVSAWGSSRSPGTAGQDPSPAAAQVPPAAPSTAGAPEPSETSSQSSGQWHPTERAKAEAEMDPSDISNSMAEVLAKKEELADRLEKANEEAIASAIAEEEQLTREIEAEENNDINIETDNDSDFSASMGNGSISFCGLSVDWNDLLADYEARESWRQSNSWGDRVEEEPARPPGHGIHMHEKLSSPSRKRTIAESKKKHEEKQMKAQQLREKLREEKTLKLQKLMEREKDVRKWKEELLDQRRRMMEEKLLHAEFKREVQLQAIVKKAQEEEAKVNEIAFINTLEAQNKRHDVLNKLKEYEQRLNELQEERQRRQEEKQARDEAVQERKRALEAERQARVEELLLRRKEQEARIEQQRQEKEKAREDAARERARDREERLAALTAAQQEAMEELQKKIQLKHDESIRRHMEQIEQRKEKAAELSSGRHANTDYAPKLTPYERKKQCSLCNVMISSEVYLFSHIKGKKHQQAVRENSSIQGRELSDEEVEHLSLKKYIVDIVIESSVPVEPLKDGEEKQKIKKKAKKLKARMNSR</sequence>
<dbReference type="InterPro" id="IPR013087">
    <property type="entry name" value="Znf_C2H2_type"/>
</dbReference>
<evidence type="ECO:0000259" key="3">
    <source>
        <dbReference type="SMART" id="SM00451"/>
    </source>
</evidence>
<proteinExistence type="predicted"/>
<dbReference type="InterPro" id="IPR003604">
    <property type="entry name" value="Matrin/U1-like-C_Znf_C2H2"/>
</dbReference>
<organism evidence="4 5">
    <name type="scientific">Pitta sordida</name>
    <name type="common">Hooded pitta</name>
    <dbReference type="NCBI Taxonomy" id="9163"/>
    <lineage>
        <taxon>Eukaryota</taxon>
        <taxon>Metazoa</taxon>
        <taxon>Chordata</taxon>
        <taxon>Craniata</taxon>
        <taxon>Vertebrata</taxon>
        <taxon>Euteleostomi</taxon>
        <taxon>Archelosauria</taxon>
        <taxon>Archosauria</taxon>
        <taxon>Dinosauria</taxon>
        <taxon>Saurischia</taxon>
        <taxon>Theropoda</taxon>
        <taxon>Coelurosauria</taxon>
        <taxon>Aves</taxon>
        <taxon>Neognathae</taxon>
        <taxon>Neoaves</taxon>
        <taxon>Telluraves</taxon>
        <taxon>Australaves</taxon>
        <taxon>Passeriformes</taxon>
        <taxon>Pittidae</taxon>
        <taxon>Pitta</taxon>
    </lineage>
</organism>
<dbReference type="Proteomes" id="UP000633448">
    <property type="component" value="Unassembled WGS sequence"/>
</dbReference>
<keyword evidence="1" id="KW-0175">Coiled coil</keyword>
<keyword evidence="5" id="KW-1185">Reference proteome</keyword>
<dbReference type="PANTHER" id="PTHR31434">
    <property type="entry name" value="S PHASE CYCLIN A-ASSOCIATED PROTEIN IN THE ENDOPLASMIC RETICULUM"/>
    <property type="match status" value="1"/>
</dbReference>
<dbReference type="Pfam" id="PF16501">
    <property type="entry name" value="SCAPER_N"/>
    <property type="match status" value="1"/>
</dbReference>
<dbReference type="SUPFAM" id="SSF57667">
    <property type="entry name" value="beta-beta-alpha zinc fingers"/>
    <property type="match status" value="1"/>
</dbReference>
<feature type="region of interest" description="Disordered" evidence="2">
    <location>
        <begin position="502"/>
        <end position="549"/>
    </location>
</feature>
<feature type="compositionally biased region" description="Low complexity" evidence="2">
    <location>
        <begin position="238"/>
        <end position="249"/>
    </location>
</feature>
<feature type="region of interest" description="Disordered" evidence="2">
    <location>
        <begin position="238"/>
        <end position="418"/>
    </location>
</feature>
<feature type="compositionally biased region" description="Basic and acidic residues" evidence="2">
    <location>
        <begin position="293"/>
        <end position="303"/>
    </location>
</feature>
<dbReference type="Gene3D" id="3.30.160.60">
    <property type="entry name" value="Classic Zinc Finger"/>
    <property type="match status" value="1"/>
</dbReference>
<dbReference type="InterPro" id="IPR036236">
    <property type="entry name" value="Znf_C2H2_sf"/>
</dbReference>